<organism evidence="1 2">
    <name type="scientific">Candidatus Jorgensenbacteria bacterium CG23_combo_of_CG06-09_8_20_14_all_54_14</name>
    <dbReference type="NCBI Taxonomy" id="1974595"/>
    <lineage>
        <taxon>Bacteria</taxon>
        <taxon>Candidatus Joergenseniibacteriota</taxon>
    </lineage>
</organism>
<evidence type="ECO:0000313" key="2">
    <source>
        <dbReference type="Proteomes" id="UP000228812"/>
    </source>
</evidence>
<reference evidence="1 2" key="1">
    <citation type="submission" date="2017-09" db="EMBL/GenBank/DDBJ databases">
        <title>Depth-based differentiation of microbial function through sediment-hosted aquifers and enrichment of novel symbionts in the deep terrestrial subsurface.</title>
        <authorList>
            <person name="Probst A.J."/>
            <person name="Ladd B."/>
            <person name="Jarett J.K."/>
            <person name="Geller-Mcgrath D.E."/>
            <person name="Sieber C.M."/>
            <person name="Emerson J.B."/>
            <person name="Anantharaman K."/>
            <person name="Thomas B.C."/>
            <person name="Malmstrom R."/>
            <person name="Stieglmeier M."/>
            <person name="Klingl A."/>
            <person name="Woyke T."/>
            <person name="Ryan C.M."/>
            <person name="Banfield J.F."/>
        </authorList>
    </citation>
    <scope>NUCLEOTIDE SEQUENCE [LARGE SCALE GENOMIC DNA]</scope>
    <source>
        <strain evidence="1">CG23_combo_of_CG06-09_8_20_14_all_54_14</strain>
    </source>
</reference>
<dbReference type="AlphaFoldDB" id="A0A2G9Z9W3"/>
<proteinExistence type="predicted"/>
<sequence length="67" mass="7771">MAKGCNTAMANPHFAGARWHEFATPFPNGALFKQSTIKNMVARKEYNYEQLRFNARYLNQCYEVEPP</sequence>
<name>A0A2G9Z9W3_9BACT</name>
<evidence type="ECO:0000313" key="1">
    <source>
        <dbReference type="EMBL" id="PIP29955.1"/>
    </source>
</evidence>
<comment type="caution">
    <text evidence="1">The sequence shown here is derived from an EMBL/GenBank/DDBJ whole genome shotgun (WGS) entry which is preliminary data.</text>
</comment>
<accession>A0A2G9Z9W3</accession>
<gene>
    <name evidence="1" type="ORF">COX26_01185</name>
</gene>
<dbReference type="Proteomes" id="UP000228812">
    <property type="component" value="Unassembled WGS sequence"/>
</dbReference>
<dbReference type="EMBL" id="PCRZ01000021">
    <property type="protein sequence ID" value="PIP29955.1"/>
    <property type="molecule type" value="Genomic_DNA"/>
</dbReference>
<protein>
    <submittedName>
        <fullName evidence="1">Uncharacterized protein</fullName>
    </submittedName>
</protein>